<evidence type="ECO:0000256" key="2">
    <source>
        <dbReference type="ARBA" id="ARBA00022801"/>
    </source>
</evidence>
<keyword evidence="1 5" id="KW-0479">Metal-binding</keyword>
<feature type="binding site" evidence="5">
    <location>
        <position position="250"/>
    </location>
    <ligand>
        <name>Mn(2+)</name>
        <dbReference type="ChEBI" id="CHEBI:29035"/>
        <label>1</label>
    </ligand>
</feature>
<dbReference type="Proteomes" id="UP001595710">
    <property type="component" value="Unassembled WGS sequence"/>
</dbReference>
<evidence type="ECO:0000256" key="6">
    <source>
        <dbReference type="NCBIfam" id="TIGR01227"/>
    </source>
</evidence>
<dbReference type="SUPFAM" id="SSF52768">
    <property type="entry name" value="Arginase/deacetylase"/>
    <property type="match status" value="1"/>
</dbReference>
<reference evidence="9" key="1">
    <citation type="journal article" date="2019" name="Int. J. Syst. Evol. Microbiol.">
        <title>The Global Catalogue of Microorganisms (GCM) 10K type strain sequencing project: providing services to taxonomists for standard genome sequencing and annotation.</title>
        <authorList>
            <consortium name="The Broad Institute Genomics Platform"/>
            <consortium name="The Broad Institute Genome Sequencing Center for Infectious Disease"/>
            <person name="Wu L."/>
            <person name="Ma J."/>
        </authorList>
    </citation>
    <scope>NUCLEOTIDE SEQUENCE [LARGE SCALE GENOMIC DNA]</scope>
    <source>
        <strain evidence="9">CECT 8288</strain>
    </source>
</reference>
<evidence type="ECO:0000313" key="8">
    <source>
        <dbReference type="EMBL" id="MFC3700826.1"/>
    </source>
</evidence>
<evidence type="ECO:0000256" key="3">
    <source>
        <dbReference type="ARBA" id="ARBA00022808"/>
    </source>
</evidence>
<dbReference type="EC" id="3.5.3.8" evidence="5 6"/>
<organism evidence="8 9">
    <name type="scientific">Reinekea marina</name>
    <dbReference type="NCBI Taxonomy" id="1310421"/>
    <lineage>
        <taxon>Bacteria</taxon>
        <taxon>Pseudomonadati</taxon>
        <taxon>Pseudomonadota</taxon>
        <taxon>Gammaproteobacteria</taxon>
        <taxon>Oceanospirillales</taxon>
        <taxon>Saccharospirillaceae</taxon>
        <taxon>Reinekea</taxon>
    </lineage>
</organism>
<keyword evidence="3 5" id="KW-0369">Histidine metabolism</keyword>
<dbReference type="NCBIfam" id="TIGR01227">
    <property type="entry name" value="hutG"/>
    <property type="match status" value="1"/>
</dbReference>
<dbReference type="InterPro" id="IPR006035">
    <property type="entry name" value="Ureohydrolase"/>
</dbReference>
<protein>
    <recommendedName>
        <fullName evidence="5 6">Formimidoylglutamase</fullName>
        <ecNumber evidence="5 6">3.5.3.8</ecNumber>
    </recommendedName>
    <alternativeName>
        <fullName evidence="5">Formiminoglutamase</fullName>
    </alternativeName>
    <alternativeName>
        <fullName evidence="5">Formiminoglutamate hydrolase</fullName>
    </alternativeName>
</protein>
<dbReference type="Gene3D" id="3.40.800.10">
    <property type="entry name" value="Ureohydrolase domain"/>
    <property type="match status" value="1"/>
</dbReference>
<dbReference type="EMBL" id="JBHRYN010000007">
    <property type="protein sequence ID" value="MFC3700826.1"/>
    <property type="molecule type" value="Genomic_DNA"/>
</dbReference>
<comment type="caution">
    <text evidence="8">The sequence shown here is derived from an EMBL/GenBank/DDBJ whole genome shotgun (WGS) entry which is preliminary data.</text>
</comment>
<dbReference type="Pfam" id="PF00491">
    <property type="entry name" value="Arginase"/>
    <property type="match status" value="1"/>
</dbReference>
<feature type="binding site" evidence="5">
    <location>
        <position position="252"/>
    </location>
    <ligand>
        <name>Mn(2+)</name>
        <dbReference type="ChEBI" id="CHEBI:29035"/>
        <label>2</label>
    </ligand>
</feature>
<evidence type="ECO:0000256" key="1">
    <source>
        <dbReference type="ARBA" id="ARBA00022723"/>
    </source>
</evidence>
<accession>A0ABV7WND3</accession>
<evidence type="ECO:0000256" key="7">
    <source>
        <dbReference type="PROSITE-ProRule" id="PRU00742"/>
    </source>
</evidence>
<evidence type="ECO:0000313" key="9">
    <source>
        <dbReference type="Proteomes" id="UP001595710"/>
    </source>
</evidence>
<dbReference type="GO" id="GO:0050415">
    <property type="term" value="F:formimidoylglutamase activity"/>
    <property type="evidence" value="ECO:0007669"/>
    <property type="project" value="UniProtKB-EC"/>
</dbReference>
<keyword evidence="9" id="KW-1185">Reference proteome</keyword>
<feature type="binding site" evidence="5">
    <location>
        <position position="162"/>
    </location>
    <ligand>
        <name>Mn(2+)</name>
        <dbReference type="ChEBI" id="CHEBI:29035"/>
        <label>1</label>
    </ligand>
</feature>
<evidence type="ECO:0000256" key="4">
    <source>
        <dbReference type="ARBA" id="ARBA00023211"/>
    </source>
</evidence>
<feature type="binding site" evidence="5">
    <location>
        <position position="129"/>
    </location>
    <ligand>
        <name>Mn(2+)</name>
        <dbReference type="ChEBI" id="CHEBI:29035"/>
        <label>1</label>
    </ligand>
</feature>
<name>A0ABV7WND3_9GAMM</name>
<dbReference type="InterPro" id="IPR023696">
    <property type="entry name" value="Ureohydrolase_dom_sf"/>
</dbReference>
<comment type="catalytic activity">
    <reaction evidence="5">
        <text>N-formimidoyl-L-glutamate + H2O = formamide + L-glutamate</text>
        <dbReference type="Rhea" id="RHEA:22492"/>
        <dbReference type="ChEBI" id="CHEBI:15377"/>
        <dbReference type="ChEBI" id="CHEBI:16397"/>
        <dbReference type="ChEBI" id="CHEBI:29985"/>
        <dbReference type="ChEBI" id="CHEBI:58928"/>
        <dbReference type="EC" id="3.5.3.8"/>
    </reaction>
</comment>
<dbReference type="InterPro" id="IPR005923">
    <property type="entry name" value="HutG"/>
</dbReference>
<feature type="binding site" evidence="5">
    <location>
        <position position="158"/>
    </location>
    <ligand>
        <name>Mn(2+)</name>
        <dbReference type="ChEBI" id="CHEBI:29035"/>
        <label>2</label>
    </ligand>
</feature>
<evidence type="ECO:0000256" key="5">
    <source>
        <dbReference type="HAMAP-Rule" id="MF_00737"/>
    </source>
</evidence>
<comment type="function">
    <text evidence="5">Catalyzes the conversion of N-formimidoyl-L-glutamate to L-glutamate and formamide.</text>
</comment>
<comment type="similarity">
    <text evidence="5 7">Belongs to the arginase family.</text>
</comment>
<keyword evidence="2 5" id="KW-0378">Hydrolase</keyword>
<feature type="binding site" evidence="5">
    <location>
        <position position="250"/>
    </location>
    <ligand>
        <name>Mn(2+)</name>
        <dbReference type="ChEBI" id="CHEBI:29035"/>
        <label>2</label>
    </ligand>
</feature>
<comment type="pathway">
    <text evidence="5">Amino-acid degradation; L-histidine degradation into L-glutamate; L-glutamate from N-formimidoyl-L-glutamate (hydrolase route): step 1/1.</text>
</comment>
<feature type="binding site" evidence="5">
    <location>
        <position position="158"/>
    </location>
    <ligand>
        <name>Mn(2+)</name>
        <dbReference type="ChEBI" id="CHEBI:29035"/>
        <label>1</label>
    </ligand>
</feature>
<feature type="binding site" evidence="5">
    <location>
        <position position="160"/>
    </location>
    <ligand>
        <name>Mn(2+)</name>
        <dbReference type="ChEBI" id="CHEBI:29035"/>
        <label>2</label>
    </ligand>
</feature>
<dbReference type="PANTHER" id="PTHR11358:SF35">
    <property type="entry name" value="FORMIMIDOYLGLUTAMASE"/>
    <property type="match status" value="1"/>
</dbReference>
<comment type="cofactor">
    <cofactor evidence="5">
        <name>Mn(2+)</name>
        <dbReference type="ChEBI" id="CHEBI:29035"/>
    </cofactor>
    <text evidence="5">Binds 2 manganese ions per subunit.</text>
</comment>
<keyword evidence="4 5" id="KW-0464">Manganese</keyword>
<dbReference type="CDD" id="cd09988">
    <property type="entry name" value="Formimidoylglutamase"/>
    <property type="match status" value="1"/>
</dbReference>
<dbReference type="HAMAP" id="MF_00737">
    <property type="entry name" value="Formimidoylglutam"/>
    <property type="match status" value="1"/>
</dbReference>
<sequence length="325" mass="35309">MSTPEAHKNCWQGRVDTEDASTSIRLHQQVILEKQTDYKNALVLVGFESDEGVARNQGRRGAAQGPNALRSALANLVSPKNVQLYDAGNISCEGQSPEQKLEQAQQLYAKEVEAILTAGGQPIGLGGGHEIAWASFLGTQQYLQKHQPNTRLGILNFDAHFDLRNPKPITSSGTPFRQAQQWSNANNQPFQYKVIGLNPSANTQALFDFAQSQNVQWVNDTHCGETDIETIMSNLETWLHTIDALYLTVCLDVFPAGDAPGVSAPAALGVQPLVVLKLISRIKALLKTMKKPLIMADVAELNPGLDVDGKTAKLAARVVYSLISG</sequence>
<dbReference type="PIRSF" id="PIRSF036979">
    <property type="entry name" value="Arginase"/>
    <property type="match status" value="1"/>
</dbReference>
<gene>
    <name evidence="5 8" type="primary">hutG</name>
    <name evidence="8" type="ORF">ACFOND_04165</name>
</gene>
<dbReference type="PROSITE" id="PS51409">
    <property type="entry name" value="ARGINASE_2"/>
    <property type="match status" value="1"/>
</dbReference>
<proteinExistence type="inferred from homology"/>
<dbReference type="RefSeq" id="WP_290280464.1">
    <property type="nucleotide sequence ID" value="NZ_JAUFQI010000001.1"/>
</dbReference>
<dbReference type="PANTHER" id="PTHR11358">
    <property type="entry name" value="ARGINASE/AGMATINASE"/>
    <property type="match status" value="1"/>
</dbReference>